<dbReference type="PANTHER" id="PTHR30482">
    <property type="entry name" value="HIGH-AFFINITY BRANCHED-CHAIN AMINO ACID TRANSPORT SYSTEM PERMEASE"/>
    <property type="match status" value="1"/>
</dbReference>
<name>A0A7X2TMR6_9FIRM</name>
<evidence type="ECO:0000256" key="6">
    <source>
        <dbReference type="SAM" id="Phobius"/>
    </source>
</evidence>
<dbReference type="InterPro" id="IPR043428">
    <property type="entry name" value="LivM-like"/>
</dbReference>
<keyword evidence="3 6" id="KW-0812">Transmembrane</keyword>
<evidence type="ECO:0000256" key="5">
    <source>
        <dbReference type="ARBA" id="ARBA00023136"/>
    </source>
</evidence>
<feature type="transmembrane region" description="Helical" evidence="6">
    <location>
        <begin position="37"/>
        <end position="56"/>
    </location>
</feature>
<keyword evidence="2" id="KW-1003">Cell membrane</keyword>
<feature type="transmembrane region" description="Helical" evidence="6">
    <location>
        <begin position="282"/>
        <end position="306"/>
    </location>
</feature>
<feature type="transmembrane region" description="Helical" evidence="6">
    <location>
        <begin position="117"/>
        <end position="136"/>
    </location>
</feature>
<feature type="transmembrane region" description="Helical" evidence="6">
    <location>
        <begin position="68"/>
        <end position="85"/>
    </location>
</feature>
<evidence type="ECO:0000256" key="1">
    <source>
        <dbReference type="ARBA" id="ARBA00004651"/>
    </source>
</evidence>
<reference evidence="7 8" key="1">
    <citation type="submission" date="2019-08" db="EMBL/GenBank/DDBJ databases">
        <title>In-depth cultivation of the pig gut microbiome towards novel bacterial diversity and tailored functional studies.</title>
        <authorList>
            <person name="Wylensek D."/>
            <person name="Hitch T.C.A."/>
            <person name="Clavel T."/>
        </authorList>
    </citation>
    <scope>NUCLEOTIDE SEQUENCE [LARGE SCALE GENOMIC DNA]</scope>
    <source>
        <strain evidence="7 8">BSM-380-WT-5A</strain>
    </source>
</reference>
<gene>
    <name evidence="7" type="primary">urtC</name>
    <name evidence="7" type="ORF">FYJ57_11120</name>
</gene>
<feature type="transmembrane region" description="Helical" evidence="6">
    <location>
        <begin position="12"/>
        <end position="31"/>
    </location>
</feature>
<feature type="transmembrane region" description="Helical" evidence="6">
    <location>
        <begin position="192"/>
        <end position="214"/>
    </location>
</feature>
<sequence length="373" mass="40917">MKLLKKNGYNLCFTVIVIALALMPLLLLNGFVKSTTVLFLGKCMAFAIVAIGLDLIWGYTGILSLGHGLYFCLGAYGMGMYLKMVETHGKITDFMQVGGLTELPLIWKPFLSLPGTFLMIFLAPLVVSGLIGYFIFKNRVKGVYFSIISQALTWAAYSIFIALSPYTNGNVGISQIQSVLGSLRGPKNEGNLVTLFYVALVVLILIYALSYFLVHTKFGKILIAIRDGENRTYFSGYCVSNYKNVIYMLSAIFAAVAGALFVNFNGSITPTQMSITYSITMVIWVAIGGRGTLIGAVIGAFLINLCEYNLSSGSMAESWQYIIGLLFVITILFFKGGIVGIVKDQIPALLQKRRSRAEKEGRDHQPIPVKAEE</sequence>
<evidence type="ECO:0000256" key="4">
    <source>
        <dbReference type="ARBA" id="ARBA00022989"/>
    </source>
</evidence>
<evidence type="ECO:0000256" key="2">
    <source>
        <dbReference type="ARBA" id="ARBA00022475"/>
    </source>
</evidence>
<dbReference type="CDD" id="cd06581">
    <property type="entry name" value="TM_PBP1_LivM_like"/>
    <property type="match status" value="1"/>
</dbReference>
<dbReference type="AlphaFoldDB" id="A0A7X2TMR6"/>
<dbReference type="RefSeq" id="WP_154432689.1">
    <property type="nucleotide sequence ID" value="NZ_VUMS01000021.1"/>
</dbReference>
<dbReference type="GO" id="GO:0015658">
    <property type="term" value="F:branched-chain amino acid transmembrane transporter activity"/>
    <property type="evidence" value="ECO:0007669"/>
    <property type="project" value="InterPro"/>
</dbReference>
<keyword evidence="8" id="KW-1185">Reference proteome</keyword>
<keyword evidence="4 6" id="KW-1133">Transmembrane helix</keyword>
<comment type="caution">
    <text evidence="7">The sequence shown here is derived from an EMBL/GenBank/DDBJ whole genome shotgun (WGS) entry which is preliminary data.</text>
</comment>
<dbReference type="InterPro" id="IPR001851">
    <property type="entry name" value="ABC_transp_permease"/>
</dbReference>
<keyword evidence="5 6" id="KW-0472">Membrane</keyword>
<protein>
    <submittedName>
        <fullName evidence="7">Urea ABC transporter permease subunit UrtC</fullName>
    </submittedName>
</protein>
<organism evidence="7 8">
    <name type="scientific">Oliverpabstia intestinalis</name>
    <dbReference type="NCBI Taxonomy" id="2606633"/>
    <lineage>
        <taxon>Bacteria</taxon>
        <taxon>Bacillati</taxon>
        <taxon>Bacillota</taxon>
        <taxon>Clostridia</taxon>
        <taxon>Lachnospirales</taxon>
        <taxon>Lachnospiraceae</taxon>
        <taxon>Oliverpabstia</taxon>
    </lineage>
</organism>
<evidence type="ECO:0000313" key="7">
    <source>
        <dbReference type="EMBL" id="MST67255.1"/>
    </source>
</evidence>
<dbReference type="Proteomes" id="UP000440513">
    <property type="component" value="Unassembled WGS sequence"/>
</dbReference>
<dbReference type="InterPro" id="IPR017778">
    <property type="entry name" value="ABC_transptr_urea_perm_UrtC"/>
</dbReference>
<evidence type="ECO:0000313" key="8">
    <source>
        <dbReference type="Proteomes" id="UP000440513"/>
    </source>
</evidence>
<feature type="transmembrane region" description="Helical" evidence="6">
    <location>
        <begin position="245"/>
        <end position="262"/>
    </location>
</feature>
<feature type="transmembrane region" description="Helical" evidence="6">
    <location>
        <begin position="318"/>
        <end position="342"/>
    </location>
</feature>
<evidence type="ECO:0000256" key="3">
    <source>
        <dbReference type="ARBA" id="ARBA00022692"/>
    </source>
</evidence>
<dbReference type="NCBIfam" id="TIGR03408">
    <property type="entry name" value="urea_trans_UrtC"/>
    <property type="match status" value="1"/>
</dbReference>
<dbReference type="Pfam" id="PF02653">
    <property type="entry name" value="BPD_transp_2"/>
    <property type="match status" value="1"/>
</dbReference>
<dbReference type="GO" id="GO:0005886">
    <property type="term" value="C:plasma membrane"/>
    <property type="evidence" value="ECO:0007669"/>
    <property type="project" value="UniProtKB-SubCell"/>
</dbReference>
<comment type="subcellular location">
    <subcellularLocation>
        <location evidence="1">Cell membrane</location>
        <topology evidence="1">Multi-pass membrane protein</topology>
    </subcellularLocation>
</comment>
<accession>A0A7X2TMR6</accession>
<dbReference type="PANTHER" id="PTHR30482:SF4">
    <property type="entry name" value="SLR1201 PROTEIN"/>
    <property type="match status" value="1"/>
</dbReference>
<dbReference type="EMBL" id="VUMS01000021">
    <property type="protein sequence ID" value="MST67255.1"/>
    <property type="molecule type" value="Genomic_DNA"/>
</dbReference>
<proteinExistence type="predicted"/>
<feature type="transmembrane region" description="Helical" evidence="6">
    <location>
        <begin position="143"/>
        <end position="163"/>
    </location>
</feature>